<dbReference type="Gene3D" id="3.40.50.2000">
    <property type="entry name" value="Glycogen Phosphorylase B"/>
    <property type="match status" value="2"/>
</dbReference>
<evidence type="ECO:0008006" key="7">
    <source>
        <dbReference type="Google" id="ProtNLM"/>
    </source>
</evidence>
<evidence type="ECO:0000256" key="1">
    <source>
        <dbReference type="ARBA" id="ARBA00022676"/>
    </source>
</evidence>
<proteinExistence type="predicted"/>
<dbReference type="Pfam" id="PF00534">
    <property type="entry name" value="Glycos_transf_1"/>
    <property type="match status" value="1"/>
</dbReference>
<dbReference type="SUPFAM" id="SSF53756">
    <property type="entry name" value="UDP-Glycosyltransferase/glycogen phosphorylase"/>
    <property type="match status" value="1"/>
</dbReference>
<dbReference type="GO" id="GO:0016757">
    <property type="term" value="F:glycosyltransferase activity"/>
    <property type="evidence" value="ECO:0007669"/>
    <property type="project" value="UniProtKB-KW"/>
</dbReference>
<dbReference type="InterPro" id="IPR001296">
    <property type="entry name" value="Glyco_trans_1"/>
</dbReference>
<dbReference type="PANTHER" id="PTHR12526:SF629">
    <property type="entry name" value="TEICHURONIC ACID BIOSYNTHESIS GLYCOSYLTRANSFERASE TUAH-RELATED"/>
    <property type="match status" value="1"/>
</dbReference>
<evidence type="ECO:0000256" key="2">
    <source>
        <dbReference type="ARBA" id="ARBA00022679"/>
    </source>
</evidence>
<organism evidence="5 6">
    <name type="scientific">Wenyingzhuangia fucanilytica</name>
    <dbReference type="NCBI Taxonomy" id="1790137"/>
    <lineage>
        <taxon>Bacteria</taxon>
        <taxon>Pseudomonadati</taxon>
        <taxon>Bacteroidota</taxon>
        <taxon>Flavobacteriia</taxon>
        <taxon>Flavobacteriales</taxon>
        <taxon>Flavobacteriaceae</taxon>
        <taxon>Wenyingzhuangia</taxon>
    </lineage>
</organism>
<protein>
    <recommendedName>
        <fullName evidence="7">Glycosyltransferase</fullName>
    </recommendedName>
</protein>
<sequence>MKTIVVSVTNDLVIDQRVHKVCTTLKEMGFNIHLIGRKLKNSLPIHRDYKTTRIKLLFNKGPLFYAEYNFRLFWLLLFTKKDVFLSNDLDTLLSNFLASKICNKPIVYDSHELYTEVPELIHRPTVQKIWLGIESFIFPKLKDVFVVSNSIANYYAKKYNIKVNVLKNVPCLGVENIEKPPNDILRFVKGKQAVIYQGAVNIGRGINLMIDAVLLLENTVLCIVGDGDISDEIINRVEREGLKDKIFFYGKVPSEILKKITPVFNLGFSLEEDLGLNYRYALPNKIFDYVNAEIPCLVSNLPEMKWVVEEYKIGEVINDRSADKIAIIIKEILNKKESYLLSIKKAKIDLNWEKESEVIKQVYSKFL</sequence>
<evidence type="ECO:0000313" key="6">
    <source>
        <dbReference type="Proteomes" id="UP000092967"/>
    </source>
</evidence>
<reference evidence="5 6" key="1">
    <citation type="submission" date="2016-02" db="EMBL/GenBank/DDBJ databases">
        <authorList>
            <person name="Wen L."/>
            <person name="He K."/>
            <person name="Yang H."/>
        </authorList>
    </citation>
    <scope>NUCLEOTIDE SEQUENCE [LARGE SCALE GENOMIC DNA]</scope>
    <source>
        <strain evidence="5 6">CZ1127</strain>
    </source>
</reference>
<dbReference type="STRING" id="1790137.AXE80_00105"/>
<name>A0A1B1Y213_9FLAO</name>
<gene>
    <name evidence="5" type="ORF">AXE80_00105</name>
</gene>
<dbReference type="KEGG" id="wfu:AXE80_00105"/>
<dbReference type="Proteomes" id="UP000092967">
    <property type="component" value="Chromosome"/>
</dbReference>
<dbReference type="EMBL" id="CP014224">
    <property type="protein sequence ID" value="ANW94789.1"/>
    <property type="molecule type" value="Genomic_DNA"/>
</dbReference>
<evidence type="ECO:0000313" key="5">
    <source>
        <dbReference type="EMBL" id="ANW94789.1"/>
    </source>
</evidence>
<keyword evidence="6" id="KW-1185">Reference proteome</keyword>
<dbReference type="Pfam" id="PF13439">
    <property type="entry name" value="Glyco_transf_4"/>
    <property type="match status" value="1"/>
</dbReference>
<feature type="domain" description="Glycosyltransferase subfamily 4-like N-terminal" evidence="4">
    <location>
        <begin position="17"/>
        <end position="162"/>
    </location>
</feature>
<dbReference type="InterPro" id="IPR028098">
    <property type="entry name" value="Glyco_trans_4-like_N"/>
</dbReference>
<evidence type="ECO:0000259" key="3">
    <source>
        <dbReference type="Pfam" id="PF00534"/>
    </source>
</evidence>
<keyword evidence="1" id="KW-0328">Glycosyltransferase</keyword>
<dbReference type="AlphaFoldDB" id="A0A1B1Y213"/>
<dbReference type="OrthoDB" id="9813214at2"/>
<dbReference type="RefSeq" id="WP_083194397.1">
    <property type="nucleotide sequence ID" value="NZ_CP014224.1"/>
</dbReference>
<accession>A0A1B1Y213</accession>
<dbReference type="PANTHER" id="PTHR12526">
    <property type="entry name" value="GLYCOSYLTRANSFERASE"/>
    <property type="match status" value="1"/>
</dbReference>
<evidence type="ECO:0000259" key="4">
    <source>
        <dbReference type="Pfam" id="PF13439"/>
    </source>
</evidence>
<keyword evidence="2" id="KW-0808">Transferase</keyword>
<feature type="domain" description="Glycosyl transferase family 1" evidence="3">
    <location>
        <begin position="186"/>
        <end position="346"/>
    </location>
</feature>